<keyword evidence="2" id="KW-0964">Secreted</keyword>
<dbReference type="Proteomes" id="UP000035996">
    <property type="component" value="Unassembled WGS sequence"/>
</dbReference>
<dbReference type="GO" id="GO:0030246">
    <property type="term" value="F:carbohydrate binding"/>
    <property type="evidence" value="ECO:0007669"/>
    <property type="project" value="InterPro"/>
</dbReference>
<dbReference type="SUPFAM" id="SSF49478">
    <property type="entry name" value="Cna protein B-type domain"/>
    <property type="match status" value="4"/>
</dbReference>
<evidence type="ECO:0000256" key="2">
    <source>
        <dbReference type="ARBA" id="ARBA00022525"/>
    </source>
</evidence>
<dbReference type="EMBL" id="LELK01000001">
    <property type="protein sequence ID" value="KMM38215.1"/>
    <property type="molecule type" value="Genomic_DNA"/>
</dbReference>
<dbReference type="SUPFAM" id="SSF49464">
    <property type="entry name" value="Carboxypeptidase regulatory domain-like"/>
    <property type="match status" value="11"/>
</dbReference>
<evidence type="ECO:0000256" key="3">
    <source>
        <dbReference type="ARBA" id="ARBA00022729"/>
    </source>
</evidence>
<dbReference type="PANTHER" id="PTHR36108:SF13">
    <property type="entry name" value="COLOSSIN-B-RELATED"/>
    <property type="match status" value="1"/>
</dbReference>
<dbReference type="InterPro" id="IPR008969">
    <property type="entry name" value="CarboxyPept-like_regulatory"/>
</dbReference>
<protein>
    <submittedName>
        <fullName evidence="4">Uncharacterized protein</fullName>
    </submittedName>
</protein>
<reference evidence="4" key="1">
    <citation type="submission" date="2015-06" db="EMBL/GenBank/DDBJ databases">
        <authorList>
            <person name="Liu B."/>
            <person name="Wang J."/>
            <person name="Zhu Y."/>
            <person name="Liu G."/>
            <person name="Chen Q."/>
            <person name="Zheng C."/>
            <person name="Che J."/>
            <person name="Ge C."/>
            <person name="Shi H."/>
            <person name="Pan Z."/>
            <person name="Liu X."/>
        </authorList>
    </citation>
    <scope>NUCLEOTIDE SEQUENCE [LARGE SCALE GENOMIC DNA]</scope>
    <source>
        <strain evidence="4">DSM 16346</strain>
    </source>
</reference>
<dbReference type="Gene3D" id="2.60.40.1170">
    <property type="entry name" value="Mu homology domain, subdomain B"/>
    <property type="match status" value="1"/>
</dbReference>
<comment type="similarity">
    <text evidence="1">Belongs to the serine-aspartate repeat-containing protein (SDr) family.</text>
</comment>
<sequence>MPFPNNNQFTPILVGGKVYADVVKDINPSWTDIVGDENFPSFYYAYDTINVYFRMRVRADPRNRAKTSFKRNAWGVLLNTKGVAGTYDWMLAINGLKNRVNLIQNVDKEFNSWNDKAEGTNGKGEPNFERQIINFDVARVVQADSSLGNSQNYFIDFLFPASTFFSYLDITPNEPIQMVAFTATNNNNYNKDSLRTSEDYEFKDALSDPTTVNTGNVKANLEISKTILTGPTDPMAGQHYEWTGRITLTNIGKSQATILNVVDVVALDVVSVFEATSVSQGSTAYNEGNKTLTWTVGDLEAGESATLDFIENGFFYTSGEQVLNAATGIGFDLFTGRELVPVRSAVTVNVQATGGVAGNVLNQVNGLPEENVTVRLLDGGTEIATTQTDVFGDYNFTGVTPDTYTVEFSKTDFTDVTRIVEVTSDKVTIVNLYIAPALGNLAGTITSGGSPIAGAKVAISNNIGQEILATTTNAAGEYTINNIQPGHYALTVTADGYQSQSIGKDVISNNTSVENFVLAPNPGTVEGTVTSDGAPIANATVDIIGSTGLVVASATTDAAGKCVINRLTPGSYRFRAKANSYQTFNVGFSVLAGQTADVDVELLPNPGSVEGRVKDQDDDSDLAGCNIKITNSFGLTIANAITDANGRFDVGSLAPGNYVCTFASDGHGAKNYGFYVRPDQSTVADCFLRRRTGVLEGTVESDGSPVSGAKIDVVSNNVVVAKTVANDDGTYKIRGLSPGRYTCIFTADGYSTTTLGALIRNNRTFELNAELKQIFGSVTGTVTTDSGDPLVGAVILVDNSDSDVLVSRRVTDSNGEYTVSELKPGSYSITASFPNYQSLLGGAIVTSGNVSELDFSLTADPSTIVGTIINEETGEQITGESIQMQLIDSNGVLLATTFSTNEGEFTFENVLDNTYTINANTDAYRSSYASVKTEPGQVVTTRVGLVPLPGFITGTLRDADTRVPIAGATINISNALGFQVDSLITSTDGEFLTVGLPAGIYTMAVVAEGYETSLIGEIVPWGFTKSIDIELKANPGSISGIVTPPAENLIVQLYSLDNQLVNATAADPSGAYQFENLAPGNYILKAAAPNYSVACTGATVKSNSVATIPMTIKPNPGSISGNIVNDLGVTLSNVTISLLDVNETPIAYGNTDVDGNYFISNVPPGSYALVAKLMMHTTTTGTVAVEAGQEVQDIDFVMARLLGTISGGVSDFQTGEVITGASVLLRNSLGILIKYTTSDQFGKFLYRNVGPDSYTVTCSAPNYSTEITGVIVPAGETAGANVRLKTTVGDIEGQVVDENGDPISGDNIQLKLLGANKELLQAFLANPDGSFVVPSLSEGTYFVTATLEGYTANLVSSIIVAGEVSNAVIQLSPILATVSGTVLDANTGSPITGTAVFLSLTRSTGVYVSSLYPSENGVFTFDSVLPGSYLLNVNAEGYGNEVLTVTVPLDGIEVDISLEQNPGAVTGYVTNQLSSEPLNNAVVTVSNFGKTLESKVVTDSFGQFTFPNLSPGSYRAIVSAEEFSSQSATFDVLSDQTTSLSFILTPEPGDLIGTVTEVETGDPIPGVNIQVRYLTPTGPVYATTLTDENGIYRTEGLFAGTYTIIAFAESGYGSSSASVKVLANGSRTVDFELEPFPAIAEGTIRDETTGEPVANVFVRLLDIHGSSIQTVNSDRNGFYRFTNFTASQYLISAITPNYQRVQVSINPLPGETVVSDIFFTPNPGGISGIILDAETESPLVGAQVEVYSPGSTVPVARRTAGASGDFLITGVFPGSFTISAYTLNYSHQIKGIVVNANATTELEFRLVPDPVTISGTVEDDNGNPLANVSVRIVDEYEVEIGNGISDIDGNFSVGSLPSGSFTIIAGIDDYAEFTTGVSVLPGDEYSDLNVVMIPLGGTFTGSVVNAATGEAIPGVFISVSTPEGIPIISTNSETNGEFVSPLLSPGMYTVIASSPYFVQDQTGVIVVSNQSSEVLFSLEEVGGTIFGTVLGMDGDPILNTSIAIRVLNDNGALLQTLQALSDGTFEVLNLPSGSYRINVIADQYQASTVGAIVENGELSELTIPLILAGGSIQGTITDTSGAPLPGSFVELTDVNGVLVATITSDQNGEFIFTDITVGQLNVKATAPDYGVSTIGVIVEPGEMSTVELSLSQITGAFTGVVTDTDGNPISNATVTVADTTNTSVATVITNSDGTYTIPQLDPSEYTITASESSSGANVVSGTVTPGDESIVDITVVPLGGVVQGTILDIGGEVVVGASVELRSVSPFGPIVSTVLTDSDGNYDFGTISNGTYTIIVTATNYGSESGSVLIEAGVPTIQQFALTPDPSTVEGVVTTDGVAAPNTVVKLLDITATSIFEVQTDADGRYLIQNINPGIYTLLVNNPDYQAEKQGFTVGAGESTTVNFDLVPQPSEISGTVLNNQTKFPVVGAIVQIFFGDSVQPSERAVTNAAGEYTVTGLAPGAYTILITSPNFDTFTAGATVSANEATTINGFLTPNPGVVKGTVTGPDGAVAGAALKVVAPNGSVIGSGVTDADGICSIGNLPVGIYVVSCSAPQHENAKQGVNIAPGEVVSVTFELGSEPGSVDGIVTDNNSDPQPGTVVNVISPDGTIVDSVITDEEGFYTIQNLEPKTYQIIADKPGQPTTSVGAVIVPNDTVTTDVVTPSTFGSIAGTITNADGDPLTNRTILINLFDQNDAFNTSVQAQTDGTYTIPDVKEGTYFLTAITKGFSPGQFAVTVEANKVSTLDVPVSPRSGGLTVLVVDELTSTPVTGVVTNIKNETGIPLTTAVTDQEGKAVVEDLDPGTVIVSAAAPNYTNSSQGAIVESGVTKEAVLLISPETGDLAGVIIDPNGDPIAGATIQILDSKRSVVTTVLTQSDGAYKVFDLALGIYTMLINSPGFEQQSLSANIISGETTATSIPLPFVPGSIKGIVTDSETGAFLSRTNVELRLISSSGPVIASTLTDSQGKYTFADIESGSYTVIASSRFYGDDADSVTVEPGNTTFADLQLTVTKASVEGSITGEETEPLANTLVRISDQNKTVVAEVQTDADGKYQYEGLNAGEYNLAVINPDFRANVVTFQAKPDSPSTVNNSLVAIPSRITGVVTDAATGLPIVGAIVEVFDLINRPVDVALTNINGNYTISGLSDDTYTLRASALKYGSEGRQSTLFVNDTKIENFALGANPASVSGVVNAFEDGEPITKANVSVYDKEGVLLGNTSTDSNGSYTIRNLSSGSYTVSADANNYLEETKNVTLTSGEELENIDFALKRGLDGGIAGRVSDSNTDASLAGVFVQLYNEDRSLYKEVKTNDEGVYKLSGILVGTYEIRATKEGYEPYIDKVTVIANEEIQLPIELVSTSPPPVRNGYFISSECKMLMLEGSSSPTLFTPVTIDETHDCGTFTYENDDGDKRYIIFDLSCITLIPVSE</sequence>
<dbReference type="PANTHER" id="PTHR36108">
    <property type="entry name" value="COLOSSIN-B-RELATED"/>
    <property type="match status" value="1"/>
</dbReference>
<dbReference type="RefSeq" id="WP_048309298.1">
    <property type="nucleotide sequence ID" value="NZ_CP119526.1"/>
</dbReference>
<keyword evidence="3" id="KW-0732">Signal</keyword>
<dbReference type="PATRIC" id="fig|157733.3.peg.2722"/>
<dbReference type="OrthoDB" id="176752at2"/>
<proteinExistence type="inferred from homology"/>
<dbReference type="InterPro" id="IPR013783">
    <property type="entry name" value="Ig-like_fold"/>
</dbReference>
<dbReference type="InterPro" id="IPR013784">
    <property type="entry name" value="Carb-bd-like_fold"/>
</dbReference>
<comment type="caution">
    <text evidence="4">The sequence shown here is derived from an EMBL/GenBank/DDBJ whole genome shotgun (WGS) entry which is preliminary data.</text>
</comment>
<dbReference type="Gene3D" id="2.60.40.1120">
    <property type="entry name" value="Carboxypeptidase-like, regulatory domain"/>
    <property type="match status" value="33"/>
</dbReference>
<gene>
    <name evidence="4" type="ORF">AB986_02545</name>
</gene>
<accession>A0A0J6CYJ7</accession>
<keyword evidence="5" id="KW-1185">Reference proteome</keyword>
<dbReference type="Gene3D" id="2.60.40.10">
    <property type="entry name" value="Immunoglobulins"/>
    <property type="match status" value="1"/>
</dbReference>
<dbReference type="STRING" id="157733.AB986_02545"/>
<name>A0A0J6CYJ7_9BACL</name>
<dbReference type="SUPFAM" id="SSF49452">
    <property type="entry name" value="Starch-binding domain-like"/>
    <property type="match status" value="20"/>
</dbReference>
<organism evidence="4 5">
    <name type="scientific">Guptibacillus hwajinpoensis</name>
    <dbReference type="NCBI Taxonomy" id="208199"/>
    <lineage>
        <taxon>Bacteria</taxon>
        <taxon>Bacillati</taxon>
        <taxon>Bacillota</taxon>
        <taxon>Bacilli</taxon>
        <taxon>Bacillales</taxon>
        <taxon>Guptibacillaceae</taxon>
        <taxon>Guptibacillus</taxon>
    </lineage>
</organism>
<evidence type="ECO:0000256" key="1">
    <source>
        <dbReference type="ARBA" id="ARBA00007257"/>
    </source>
</evidence>
<dbReference type="Pfam" id="PF13620">
    <property type="entry name" value="CarboxypepD_reg"/>
    <property type="match status" value="31"/>
</dbReference>
<evidence type="ECO:0000313" key="4">
    <source>
        <dbReference type="EMBL" id="KMM38215.1"/>
    </source>
</evidence>
<evidence type="ECO:0000313" key="5">
    <source>
        <dbReference type="Proteomes" id="UP000035996"/>
    </source>
</evidence>